<keyword evidence="1" id="KW-0677">Repeat</keyword>
<dbReference type="PANTHER" id="PTHR23049">
    <property type="entry name" value="MYOSIN REGULATORY LIGHT CHAIN 2"/>
    <property type="match status" value="1"/>
</dbReference>
<evidence type="ECO:0000256" key="1">
    <source>
        <dbReference type="ARBA" id="ARBA00022737"/>
    </source>
</evidence>
<dbReference type="Proteomes" id="UP000694843">
    <property type="component" value="Unplaced"/>
</dbReference>
<dbReference type="GO" id="GO:0005509">
    <property type="term" value="F:calcium ion binding"/>
    <property type="evidence" value="ECO:0007669"/>
    <property type="project" value="InterPro"/>
</dbReference>
<feature type="domain" description="EF-hand" evidence="4">
    <location>
        <begin position="38"/>
        <end position="73"/>
    </location>
</feature>
<sequence length="180" mass="19544">MPEAPAPTPAASKKKKDKKKASKGGGGGSNVFDQFSQKQVAEFKEGFQFMDRDKDGIIGRGDIRATADEVGVNLSEQQIDQMLADCAASINFTQLINMFGTRQQGGATDEDEVIVAAFKAFADEDGKIECDSIKNALMTFGEKYTEKDVNQFFGLVPVEDGFISAKYCGDMLTGKLKDDE</sequence>
<keyword evidence="2" id="KW-0106">Calcium</keyword>
<dbReference type="GeneID" id="108669909"/>
<evidence type="ECO:0000256" key="3">
    <source>
        <dbReference type="SAM" id="MobiDB-lite"/>
    </source>
</evidence>
<evidence type="ECO:0000313" key="5">
    <source>
        <dbReference type="Proteomes" id="UP000694843"/>
    </source>
</evidence>
<accession>A0A8B7NGT4</accession>
<feature type="compositionally biased region" description="Basic residues" evidence="3">
    <location>
        <begin position="12"/>
        <end position="22"/>
    </location>
</feature>
<evidence type="ECO:0000256" key="2">
    <source>
        <dbReference type="ARBA" id="ARBA00022837"/>
    </source>
</evidence>
<feature type="region of interest" description="Disordered" evidence="3">
    <location>
        <begin position="1"/>
        <end position="33"/>
    </location>
</feature>
<dbReference type="SUPFAM" id="SSF47473">
    <property type="entry name" value="EF-hand"/>
    <property type="match status" value="1"/>
</dbReference>
<evidence type="ECO:0000313" key="6">
    <source>
        <dbReference type="RefSeq" id="XP_018012837.1"/>
    </source>
</evidence>
<evidence type="ECO:0000259" key="4">
    <source>
        <dbReference type="PROSITE" id="PS50222"/>
    </source>
</evidence>
<dbReference type="PROSITE" id="PS00018">
    <property type="entry name" value="EF_HAND_1"/>
    <property type="match status" value="1"/>
</dbReference>
<keyword evidence="5" id="KW-1185">Reference proteome</keyword>
<dbReference type="InterPro" id="IPR018247">
    <property type="entry name" value="EF_Hand_1_Ca_BS"/>
</dbReference>
<dbReference type="AlphaFoldDB" id="A0A8B7NGT4"/>
<organism evidence="5 6">
    <name type="scientific">Hyalella azteca</name>
    <name type="common">Amphipod</name>
    <dbReference type="NCBI Taxonomy" id="294128"/>
    <lineage>
        <taxon>Eukaryota</taxon>
        <taxon>Metazoa</taxon>
        <taxon>Ecdysozoa</taxon>
        <taxon>Arthropoda</taxon>
        <taxon>Crustacea</taxon>
        <taxon>Multicrustacea</taxon>
        <taxon>Malacostraca</taxon>
        <taxon>Eumalacostraca</taxon>
        <taxon>Peracarida</taxon>
        <taxon>Amphipoda</taxon>
        <taxon>Senticaudata</taxon>
        <taxon>Talitrida</taxon>
        <taxon>Talitroidea</taxon>
        <taxon>Hyalellidae</taxon>
        <taxon>Hyalella</taxon>
    </lineage>
</organism>
<gene>
    <name evidence="6" type="primary">LOC108669909</name>
</gene>
<dbReference type="RefSeq" id="XP_018012837.1">
    <property type="nucleotide sequence ID" value="XM_018157348.2"/>
</dbReference>
<dbReference type="FunFam" id="1.10.238.10:FF:000003">
    <property type="entry name" value="Calmodulin A"/>
    <property type="match status" value="1"/>
</dbReference>
<dbReference type="PROSITE" id="PS50222">
    <property type="entry name" value="EF_HAND_2"/>
    <property type="match status" value="1"/>
</dbReference>
<name>A0A8B7NGT4_HYAAZ</name>
<reference evidence="6" key="1">
    <citation type="submission" date="2025-08" db="UniProtKB">
        <authorList>
            <consortium name="RefSeq"/>
        </authorList>
    </citation>
    <scope>IDENTIFICATION</scope>
    <source>
        <tissue evidence="6">Whole organism</tissue>
    </source>
</reference>
<dbReference type="InterPro" id="IPR050403">
    <property type="entry name" value="Myosin_RLC"/>
</dbReference>
<dbReference type="OMA" id="KNALMTF"/>
<dbReference type="InterPro" id="IPR011992">
    <property type="entry name" value="EF-hand-dom_pair"/>
</dbReference>
<protein>
    <submittedName>
        <fullName evidence="6">Myosin regulatory light chain 2 isoform X2</fullName>
    </submittedName>
</protein>
<dbReference type="OrthoDB" id="429467at2759"/>
<dbReference type="InterPro" id="IPR002048">
    <property type="entry name" value="EF_hand_dom"/>
</dbReference>
<dbReference type="Gene3D" id="1.10.238.10">
    <property type="entry name" value="EF-hand"/>
    <property type="match status" value="2"/>
</dbReference>
<proteinExistence type="predicted"/>